<protein>
    <submittedName>
        <fullName evidence="2">Uncharacterized protein</fullName>
    </submittedName>
</protein>
<feature type="non-terminal residue" evidence="2">
    <location>
        <position position="1"/>
    </location>
</feature>
<reference evidence="2" key="1">
    <citation type="journal article" date="2014" name="Front. Microbiol.">
        <title>High frequency of phylogenetically diverse reductive dehalogenase-homologous genes in deep subseafloor sedimentary metagenomes.</title>
        <authorList>
            <person name="Kawai M."/>
            <person name="Futagami T."/>
            <person name="Toyoda A."/>
            <person name="Takaki Y."/>
            <person name="Nishi S."/>
            <person name="Hori S."/>
            <person name="Arai W."/>
            <person name="Tsubouchi T."/>
            <person name="Morono Y."/>
            <person name="Uchiyama I."/>
            <person name="Ito T."/>
            <person name="Fujiyama A."/>
            <person name="Inagaki F."/>
            <person name="Takami H."/>
        </authorList>
    </citation>
    <scope>NUCLEOTIDE SEQUENCE</scope>
    <source>
        <strain evidence="2">Expedition CK06-06</strain>
    </source>
</reference>
<organism evidence="2">
    <name type="scientific">marine sediment metagenome</name>
    <dbReference type="NCBI Taxonomy" id="412755"/>
    <lineage>
        <taxon>unclassified sequences</taxon>
        <taxon>metagenomes</taxon>
        <taxon>ecological metagenomes</taxon>
    </lineage>
</organism>
<feature type="region of interest" description="Disordered" evidence="1">
    <location>
        <begin position="62"/>
        <end position="91"/>
    </location>
</feature>
<evidence type="ECO:0000256" key="1">
    <source>
        <dbReference type="SAM" id="MobiDB-lite"/>
    </source>
</evidence>
<name>X1LBY3_9ZZZZ</name>
<comment type="caution">
    <text evidence="2">The sequence shown here is derived from an EMBL/GenBank/DDBJ whole genome shotgun (WGS) entry which is preliminary data.</text>
</comment>
<gene>
    <name evidence="2" type="ORF">S03H2_71524</name>
</gene>
<dbReference type="EMBL" id="BARU01047915">
    <property type="protein sequence ID" value="GAH91643.1"/>
    <property type="molecule type" value="Genomic_DNA"/>
</dbReference>
<sequence>AKNPMTLLNMHLNEPLPELSKLAPDAPKELIQLTEKLLEKVPADRTRDVRQLRTGLRQAAAEVEWTGPPLPPLESLGDTPEIEPDFAFDAA</sequence>
<evidence type="ECO:0000313" key="2">
    <source>
        <dbReference type="EMBL" id="GAH91643.1"/>
    </source>
</evidence>
<dbReference type="AlphaFoldDB" id="X1LBY3"/>
<feature type="compositionally biased region" description="Acidic residues" evidence="1">
    <location>
        <begin position="80"/>
        <end position="91"/>
    </location>
</feature>
<proteinExistence type="predicted"/>
<feature type="non-terminal residue" evidence="2">
    <location>
        <position position="91"/>
    </location>
</feature>
<accession>X1LBY3</accession>